<gene>
    <name evidence="2" type="ORF">FC695_24670</name>
</gene>
<dbReference type="InterPro" id="IPR015422">
    <property type="entry name" value="PyrdxlP-dep_Trfase_small"/>
</dbReference>
<evidence type="ECO:0000313" key="3">
    <source>
        <dbReference type="Proteomes" id="UP000308444"/>
    </source>
</evidence>
<evidence type="ECO:0000313" key="2">
    <source>
        <dbReference type="EMBL" id="TKI97966.1"/>
    </source>
</evidence>
<keyword evidence="2" id="KW-0032">Aminotransferase</keyword>
<sequence>MRDYLIKPLVGQPYPMISHGKGVYLYDQNGNKYFDGSSGAITAGIGHGVKEIADVIKKQAE</sequence>
<dbReference type="InterPro" id="IPR015421">
    <property type="entry name" value="PyrdxlP-dep_Trfase_major"/>
</dbReference>
<name>A0A9X9F4C5_BACCE</name>
<proteinExistence type="inferred from homology"/>
<dbReference type="PANTHER" id="PTHR43094">
    <property type="entry name" value="AMINOTRANSFERASE"/>
    <property type="match status" value="1"/>
</dbReference>
<protein>
    <submittedName>
        <fullName evidence="2">Aminotransferase class III-fold pyridoxal phosphate-dependent enzyme</fullName>
    </submittedName>
</protein>
<accession>A0A9X9F4C5</accession>
<evidence type="ECO:0000256" key="1">
    <source>
        <dbReference type="ARBA" id="ARBA00008954"/>
    </source>
</evidence>
<keyword evidence="2" id="KW-0808">Transferase</keyword>
<comment type="similarity">
    <text evidence="1">Belongs to the class-III pyridoxal-phosphate-dependent aminotransferase family.</text>
</comment>
<dbReference type="Gene3D" id="3.40.640.10">
    <property type="entry name" value="Type I PLP-dependent aspartate aminotransferase-like (Major domain)"/>
    <property type="match status" value="1"/>
</dbReference>
<dbReference type="Gene3D" id="3.90.1150.10">
    <property type="entry name" value="Aspartate Aminotransferase, domain 1"/>
    <property type="match status" value="1"/>
</dbReference>
<dbReference type="InterPro" id="IPR015424">
    <property type="entry name" value="PyrdxlP-dep_Trfase"/>
</dbReference>
<organism evidence="2 3">
    <name type="scientific">Bacillus cereus</name>
    <dbReference type="NCBI Taxonomy" id="1396"/>
    <lineage>
        <taxon>Bacteria</taxon>
        <taxon>Bacillati</taxon>
        <taxon>Bacillota</taxon>
        <taxon>Bacilli</taxon>
        <taxon>Bacillales</taxon>
        <taxon>Bacillaceae</taxon>
        <taxon>Bacillus</taxon>
        <taxon>Bacillus cereus group</taxon>
    </lineage>
</organism>
<dbReference type="Proteomes" id="UP000308444">
    <property type="component" value="Unassembled WGS sequence"/>
</dbReference>
<dbReference type="SUPFAM" id="SSF53383">
    <property type="entry name" value="PLP-dependent transferases"/>
    <property type="match status" value="1"/>
</dbReference>
<comment type="caution">
    <text evidence="2">The sequence shown here is derived from an EMBL/GenBank/DDBJ whole genome shotgun (WGS) entry which is preliminary data.</text>
</comment>
<reference evidence="2 3" key="1">
    <citation type="journal article" date="2019" name="Environ. Microbiol.">
        <title>An active ?-lactamase is a part of an orchestrated cell wall stress resistance network of Bacillus subtilis and related rhizosphere species.</title>
        <authorList>
            <person name="Bucher T."/>
            <person name="Keren-Paz A."/>
            <person name="Hausser J."/>
            <person name="Olender T."/>
            <person name="Cytryn E."/>
            <person name="Kolodkin-Gal I."/>
        </authorList>
    </citation>
    <scope>NUCLEOTIDE SEQUENCE [LARGE SCALE GENOMIC DNA]</scope>
    <source>
        <strain evidence="2 3">I32</strain>
    </source>
</reference>
<dbReference type="GO" id="GO:0008483">
    <property type="term" value="F:transaminase activity"/>
    <property type="evidence" value="ECO:0007669"/>
    <property type="project" value="UniProtKB-KW"/>
</dbReference>
<dbReference type="EMBL" id="SZOH01001965">
    <property type="protein sequence ID" value="TKI97966.1"/>
    <property type="molecule type" value="Genomic_DNA"/>
</dbReference>
<feature type="non-terminal residue" evidence="2">
    <location>
        <position position="61"/>
    </location>
</feature>
<dbReference type="PANTHER" id="PTHR43094:SF1">
    <property type="entry name" value="AMINOTRANSFERASE CLASS-III"/>
    <property type="match status" value="1"/>
</dbReference>
<dbReference type="AlphaFoldDB" id="A0A9X9F4C5"/>